<reference evidence="3" key="1">
    <citation type="submission" date="2021-02" db="EMBL/GenBank/DDBJ databases">
        <authorList>
            <person name="Steward A R."/>
        </authorList>
    </citation>
    <scope>NUCLEOTIDE SEQUENCE</scope>
</reference>
<accession>A0A821TLY0</accession>
<comment type="caution">
    <text evidence="3">The sequence shown here is derived from an EMBL/GenBank/DDBJ whole genome shotgun (WGS) entry which is preliminary data.</text>
</comment>
<name>A0A821TLY0_9NEOP</name>
<dbReference type="AlphaFoldDB" id="A0A821TLY0"/>
<feature type="transmembrane region" description="Helical" evidence="1">
    <location>
        <begin position="449"/>
        <end position="469"/>
    </location>
</feature>
<feature type="transmembrane region" description="Helical" evidence="1">
    <location>
        <begin position="192"/>
        <end position="212"/>
    </location>
</feature>
<proteinExistence type="predicted"/>
<keyword evidence="4" id="KW-1185">Reference proteome</keyword>
<keyword evidence="1" id="KW-0812">Transmembrane</keyword>
<evidence type="ECO:0000259" key="2">
    <source>
        <dbReference type="Pfam" id="PF01757"/>
    </source>
</evidence>
<dbReference type="OrthoDB" id="10265389at2759"/>
<evidence type="ECO:0000313" key="4">
    <source>
        <dbReference type="Proteomes" id="UP000663880"/>
    </source>
</evidence>
<keyword evidence="1" id="KW-1133">Transmembrane helix</keyword>
<dbReference type="Pfam" id="PF01757">
    <property type="entry name" value="Acyl_transf_3"/>
    <property type="match status" value="1"/>
</dbReference>
<keyword evidence="1" id="KW-0472">Membrane</keyword>
<feature type="domain" description="Acyltransferase 3" evidence="2">
    <location>
        <begin position="184"/>
        <end position="573"/>
    </location>
</feature>
<feature type="transmembrane region" description="Helical" evidence="1">
    <location>
        <begin position="525"/>
        <end position="541"/>
    </location>
</feature>
<evidence type="ECO:0000256" key="1">
    <source>
        <dbReference type="SAM" id="Phobius"/>
    </source>
</evidence>
<feature type="transmembrane region" description="Helical" evidence="1">
    <location>
        <begin position="363"/>
        <end position="380"/>
    </location>
</feature>
<protein>
    <recommendedName>
        <fullName evidence="2">Acyltransferase 3 domain-containing protein</fullName>
    </recommendedName>
</protein>
<dbReference type="InterPro" id="IPR002656">
    <property type="entry name" value="Acyl_transf_3_dom"/>
</dbReference>
<dbReference type="EMBL" id="CAJOBZ010000025">
    <property type="protein sequence ID" value="CAF4876860.1"/>
    <property type="molecule type" value="Genomic_DNA"/>
</dbReference>
<dbReference type="PANTHER" id="PTHR11161">
    <property type="entry name" value="O-ACYLTRANSFERASE"/>
    <property type="match status" value="1"/>
</dbReference>
<evidence type="ECO:0000313" key="3">
    <source>
        <dbReference type="EMBL" id="CAF4876860.1"/>
    </source>
</evidence>
<dbReference type="InterPro" id="IPR052728">
    <property type="entry name" value="O2_lipid_transport_reg"/>
</dbReference>
<dbReference type="Proteomes" id="UP000663880">
    <property type="component" value="Unassembled WGS sequence"/>
</dbReference>
<feature type="transmembrane region" description="Helical" evidence="1">
    <location>
        <begin position="121"/>
        <end position="142"/>
    </location>
</feature>
<feature type="transmembrane region" description="Helical" evidence="1">
    <location>
        <begin position="481"/>
        <end position="504"/>
    </location>
</feature>
<sequence>MPPLYEMDDYEKCLREQQGLYCVVNITLSASPDNDLMRMIREYSELPIHYNHTSVDRGICVTSKCKRFLTDTNGRRDLHNSLETCVKQSFYRKYQLNANLAKIYYCKGSNDKNNFDLGDGIFGSVITLIIAINIISSIYDIYLRNFRDDTGKDYGNKYILCFSIIKNVEHLMSHQTSPNFERFAGINGLRTILSFSMVLGHVMFIFGCGFLDNPGDFEAAYHNPLAYIIFNGTLIVQGYFMMSGCLLSYTLALNSQILAKWTLIPIAMFYRWCRLTPALAVLLGFMTTWYRHVGSGPLWDFYVSPVINDCRTHWLSHILYFNNFSIRSNNTCSMHTWHIAADTQMFAIALIILFAFKTYRSRTIGILLLFLVGCVCPALHDWLQDVNGVLIKYPEFYRTYKDDSFRLVYVSFYNSLSCFAIGLQLGLIFHKYRNSSMKFIFPFKRFISVMVWFIVPMFLLVLMSGYAVYPNGERPSLPLRIAYSALHRPMLGVVVAIGFIIVFFNIEDSFRSIFEWSGWRIPSRLTYGVFLVHFSIVQYIQGSRTQLFNFSYFNLMLMHLGVVWLSYLVAIPVYLLVESPISKIVKICLVPERPQLKKKN</sequence>
<organism evidence="3 4">
    <name type="scientific">Pieris macdunnoughi</name>
    <dbReference type="NCBI Taxonomy" id="345717"/>
    <lineage>
        <taxon>Eukaryota</taxon>
        <taxon>Metazoa</taxon>
        <taxon>Ecdysozoa</taxon>
        <taxon>Arthropoda</taxon>
        <taxon>Hexapoda</taxon>
        <taxon>Insecta</taxon>
        <taxon>Pterygota</taxon>
        <taxon>Neoptera</taxon>
        <taxon>Endopterygota</taxon>
        <taxon>Lepidoptera</taxon>
        <taxon>Glossata</taxon>
        <taxon>Ditrysia</taxon>
        <taxon>Papilionoidea</taxon>
        <taxon>Pieridae</taxon>
        <taxon>Pierinae</taxon>
        <taxon>Pieris</taxon>
    </lineage>
</organism>
<feature type="transmembrane region" description="Helical" evidence="1">
    <location>
        <begin position="224"/>
        <end position="251"/>
    </location>
</feature>
<dbReference type="GO" id="GO:0016747">
    <property type="term" value="F:acyltransferase activity, transferring groups other than amino-acyl groups"/>
    <property type="evidence" value="ECO:0007669"/>
    <property type="project" value="InterPro"/>
</dbReference>
<feature type="transmembrane region" description="Helical" evidence="1">
    <location>
        <begin position="337"/>
        <end position="356"/>
    </location>
</feature>
<feature type="transmembrane region" description="Helical" evidence="1">
    <location>
        <begin position="272"/>
        <end position="290"/>
    </location>
</feature>
<feature type="transmembrane region" description="Helical" evidence="1">
    <location>
        <begin position="553"/>
        <end position="577"/>
    </location>
</feature>
<feature type="transmembrane region" description="Helical" evidence="1">
    <location>
        <begin position="407"/>
        <end position="429"/>
    </location>
</feature>
<gene>
    <name evidence="3" type="ORF">PMACD_LOCUS9246</name>
</gene>
<dbReference type="PANTHER" id="PTHR11161:SF0">
    <property type="entry name" value="O-ACYLTRANSFERASE LIKE PROTEIN"/>
    <property type="match status" value="1"/>
</dbReference>